<proteinExistence type="predicted"/>
<reference evidence="3" key="2">
    <citation type="submission" date="2015-07" db="EMBL/GenBank/DDBJ databases">
        <title>Plasmids, circular viruses and viroids from rat gut.</title>
        <authorList>
            <person name="Jorgensen T.J."/>
            <person name="Hansen M.A."/>
            <person name="Xu Z."/>
            <person name="Tabak M.A."/>
            <person name="Sorensen S.J."/>
            <person name="Hansen L.H."/>
        </authorList>
    </citation>
    <scope>NUCLEOTIDE SEQUENCE</scope>
    <source>
        <plasmid evidence="3">pRGRH0610</plasmid>
    </source>
</reference>
<keyword evidence="3" id="KW-0614">Plasmid</keyword>
<accession>A0A0H5Q081</accession>
<evidence type="ECO:0000313" key="3">
    <source>
        <dbReference type="EMBL" id="CRY95376.1"/>
    </source>
</evidence>
<feature type="coiled-coil region" evidence="1">
    <location>
        <begin position="27"/>
        <end position="54"/>
    </location>
</feature>
<evidence type="ECO:0000256" key="1">
    <source>
        <dbReference type="SAM" id="Coils"/>
    </source>
</evidence>
<keyword evidence="2" id="KW-0472">Membrane</keyword>
<dbReference type="EMBL" id="LN853239">
    <property type="protein sequence ID" value="CRY95376.1"/>
    <property type="molecule type" value="Genomic_DNA"/>
</dbReference>
<geneLocation type="plasmid" evidence="3">
    <name>pRGRH0610</name>
</geneLocation>
<keyword evidence="2" id="KW-0812">Transmembrane</keyword>
<keyword evidence="2" id="KW-1133">Transmembrane helix</keyword>
<protein>
    <submittedName>
        <fullName evidence="3">Uncharacterized protein</fullName>
    </submittedName>
</protein>
<dbReference type="AlphaFoldDB" id="A0A0H5Q081"/>
<feature type="transmembrane region" description="Helical" evidence="2">
    <location>
        <begin position="122"/>
        <end position="145"/>
    </location>
</feature>
<evidence type="ECO:0000256" key="2">
    <source>
        <dbReference type="SAM" id="Phobius"/>
    </source>
</evidence>
<keyword evidence="1" id="KW-0175">Coiled coil</keyword>
<name>A0A0H5Q081_9ZZZZ</name>
<sequence length="180" mass="20154">MVMNAEERLYGMMAVVEEQQKVLSTSLAEFKKVTEELRTQKNELSKTVDSVSSEVSKAVSSSVIQDIGASQKAFNNEMMASCSQSLKVAKDIAKDLNQAKESSKDIYNVINKTLTKEVGKTVTIFTAVFLIISICFIGGFAWYYATKAMEQKEVYEYWVQKSDAAYSKCMKIKSCAKELK</sequence>
<reference evidence="3" key="1">
    <citation type="submission" date="2015-06" db="EMBL/GenBank/DDBJ databases">
        <authorList>
            <person name="Joergensen T."/>
        </authorList>
    </citation>
    <scope>NUCLEOTIDE SEQUENCE</scope>
    <source>
        <plasmid evidence="3">pRGRH0610</plasmid>
    </source>
</reference>
<organism evidence="3">
    <name type="scientific">uncultured prokaryote</name>
    <dbReference type="NCBI Taxonomy" id="198431"/>
    <lineage>
        <taxon>unclassified sequences</taxon>
        <taxon>environmental samples</taxon>
    </lineage>
</organism>